<feature type="region of interest" description="Disordered" evidence="1">
    <location>
        <begin position="133"/>
        <end position="162"/>
    </location>
</feature>
<evidence type="ECO:0000256" key="2">
    <source>
        <dbReference type="SAM" id="Phobius"/>
    </source>
</evidence>
<evidence type="ECO:0000256" key="1">
    <source>
        <dbReference type="SAM" id="MobiDB-lite"/>
    </source>
</evidence>
<keyword evidence="2" id="KW-1133">Transmembrane helix</keyword>
<comment type="caution">
    <text evidence="3">The sequence shown here is derived from an EMBL/GenBank/DDBJ whole genome shotgun (WGS) entry which is preliminary data.</text>
</comment>
<name>A0AAE3AAW6_9FIRM</name>
<gene>
    <name evidence="3" type="ORF">LKD37_04315</name>
</gene>
<proteinExistence type="predicted"/>
<evidence type="ECO:0000313" key="4">
    <source>
        <dbReference type="Proteomes" id="UP001199319"/>
    </source>
</evidence>
<protein>
    <submittedName>
        <fullName evidence="3">DUF3592 domain-containing protein</fullName>
    </submittedName>
</protein>
<keyword evidence="2" id="KW-0472">Membrane</keyword>
<organism evidence="3 4">
    <name type="scientific">Brotocaccenecus cirricatena</name>
    <dbReference type="NCBI Taxonomy" id="3064195"/>
    <lineage>
        <taxon>Bacteria</taxon>
        <taxon>Bacillati</taxon>
        <taxon>Bacillota</taxon>
        <taxon>Clostridia</taxon>
        <taxon>Eubacteriales</taxon>
        <taxon>Oscillospiraceae</taxon>
        <taxon>Brotocaccenecus</taxon>
    </lineage>
</organism>
<feature type="compositionally biased region" description="Basic and acidic residues" evidence="1">
    <location>
        <begin position="133"/>
        <end position="145"/>
    </location>
</feature>
<dbReference type="EMBL" id="JAJEPW010000008">
    <property type="protein sequence ID" value="MCC2128754.1"/>
    <property type="molecule type" value="Genomic_DNA"/>
</dbReference>
<reference evidence="3" key="1">
    <citation type="submission" date="2021-10" db="EMBL/GenBank/DDBJ databases">
        <title>Anaerobic single-cell dispensing facilitates the cultivation of human gut bacteria.</title>
        <authorList>
            <person name="Afrizal A."/>
        </authorList>
    </citation>
    <scope>NUCLEOTIDE SEQUENCE</scope>
    <source>
        <strain evidence="3">CLA-AA-H272</strain>
    </source>
</reference>
<dbReference type="RefSeq" id="WP_302928062.1">
    <property type="nucleotide sequence ID" value="NZ_JAJEPW010000008.1"/>
</dbReference>
<dbReference type="AlphaFoldDB" id="A0AAE3AAW6"/>
<sequence>MKRFKGFNPMLFAAAVIFLCVTVYSLVSNVTVYVRQRNWPVTTATVIDVAENGKEYNITYQYEARGNVYTGKLHRVRLRYGFGETLAVRYDPDAPEKSVRQGVMTRRSLLTQAGLSVVFCLVGYCLIRRALPQKEPEESAPERPAPKTPARKSRPAEGTVSAAEVRQAEDRVFREVCQLVRDVQEKHPSVGYAVRLERSAPLEAAGYAPARYEAWLIVSLARNRTILESGPDTGEWPDARDRITRIRGGKLTVSDDYGWLSRELEAITADYEAGPDAYAENKPASDEMLREACRVEWIG</sequence>
<keyword evidence="4" id="KW-1185">Reference proteome</keyword>
<keyword evidence="2" id="KW-0812">Transmembrane</keyword>
<feature type="transmembrane region" description="Helical" evidence="2">
    <location>
        <begin position="109"/>
        <end position="127"/>
    </location>
</feature>
<accession>A0AAE3AAW6</accession>
<dbReference type="Proteomes" id="UP001199319">
    <property type="component" value="Unassembled WGS sequence"/>
</dbReference>
<evidence type="ECO:0000313" key="3">
    <source>
        <dbReference type="EMBL" id="MCC2128754.1"/>
    </source>
</evidence>